<evidence type="ECO:0000256" key="2">
    <source>
        <dbReference type="SAM" id="SignalP"/>
    </source>
</evidence>
<keyword evidence="4" id="KW-1185">Reference proteome</keyword>
<dbReference type="RefSeq" id="WP_190447220.1">
    <property type="nucleotide sequence ID" value="NZ_JAMPLM010000033.1"/>
</dbReference>
<feature type="region of interest" description="Disordered" evidence="1">
    <location>
        <begin position="135"/>
        <end position="162"/>
    </location>
</feature>
<protein>
    <submittedName>
        <fullName evidence="3">Uncharacterized protein</fullName>
    </submittedName>
</protein>
<feature type="chain" id="PRO_5047143039" evidence="2">
    <location>
        <begin position="28"/>
        <end position="162"/>
    </location>
</feature>
<accession>A0ABV0KQ79</accession>
<proteinExistence type="predicted"/>
<feature type="signal peptide" evidence="2">
    <location>
        <begin position="1"/>
        <end position="27"/>
    </location>
</feature>
<keyword evidence="2" id="KW-0732">Signal</keyword>
<comment type="caution">
    <text evidence="3">The sequence shown here is derived from an EMBL/GenBank/DDBJ whole genome shotgun (WGS) entry which is preliminary data.</text>
</comment>
<sequence>MGISYKSTIIGLAVIALSTVTASAVSAQQDFDLPTTGVPNNIPDQLSDVQFSNDRDYFRNRSIPRQVSYIFGPGILIRNSFPENEIARDGKAIFDFYQDLLARQMSSRPVVRTPDLPNQFNLSIRELPVETALPPATTFSPIDSTPPRPTPLQTRPQVPALW</sequence>
<feature type="compositionally biased region" description="Low complexity" evidence="1">
    <location>
        <begin position="151"/>
        <end position="162"/>
    </location>
</feature>
<name>A0ABV0KQ79_9CYAN</name>
<dbReference type="EMBL" id="JAMPLM010000033">
    <property type="protein sequence ID" value="MEP1061401.1"/>
    <property type="molecule type" value="Genomic_DNA"/>
</dbReference>
<organism evidence="3 4">
    <name type="scientific">Stenomitos frigidus AS-A4</name>
    <dbReference type="NCBI Taxonomy" id="2933935"/>
    <lineage>
        <taxon>Bacteria</taxon>
        <taxon>Bacillati</taxon>
        <taxon>Cyanobacteriota</taxon>
        <taxon>Cyanophyceae</taxon>
        <taxon>Leptolyngbyales</taxon>
        <taxon>Leptolyngbyaceae</taxon>
        <taxon>Stenomitos</taxon>
    </lineage>
</organism>
<dbReference type="Proteomes" id="UP001476950">
    <property type="component" value="Unassembled WGS sequence"/>
</dbReference>
<gene>
    <name evidence="3" type="ORF">NDI38_23510</name>
</gene>
<reference evidence="3 4" key="1">
    <citation type="submission" date="2022-04" db="EMBL/GenBank/DDBJ databases">
        <title>Positive selection, recombination, and allopatry shape intraspecific diversity of widespread and dominant cyanobacteria.</title>
        <authorList>
            <person name="Wei J."/>
            <person name="Shu W."/>
            <person name="Hu C."/>
        </authorList>
    </citation>
    <scope>NUCLEOTIDE SEQUENCE [LARGE SCALE GENOMIC DNA]</scope>
    <source>
        <strain evidence="3 4">AS-A4</strain>
    </source>
</reference>
<evidence type="ECO:0000256" key="1">
    <source>
        <dbReference type="SAM" id="MobiDB-lite"/>
    </source>
</evidence>
<evidence type="ECO:0000313" key="4">
    <source>
        <dbReference type="Proteomes" id="UP001476950"/>
    </source>
</evidence>
<evidence type="ECO:0000313" key="3">
    <source>
        <dbReference type="EMBL" id="MEP1061401.1"/>
    </source>
</evidence>